<feature type="region of interest" description="Disordered" evidence="1">
    <location>
        <begin position="1"/>
        <end position="105"/>
    </location>
</feature>
<comment type="caution">
    <text evidence="2">The sequence shown here is derived from an EMBL/GenBank/DDBJ whole genome shotgun (WGS) entry which is preliminary data.</text>
</comment>
<feature type="compositionally biased region" description="Basic and acidic residues" evidence="1">
    <location>
        <begin position="313"/>
        <end position="324"/>
    </location>
</feature>
<dbReference type="EMBL" id="JASNQZ010000010">
    <property type="protein sequence ID" value="KAL0952668.1"/>
    <property type="molecule type" value="Genomic_DNA"/>
</dbReference>
<organism evidence="2 3">
    <name type="scientific">Hohenbuehelia grisea</name>
    <dbReference type="NCBI Taxonomy" id="104357"/>
    <lineage>
        <taxon>Eukaryota</taxon>
        <taxon>Fungi</taxon>
        <taxon>Dikarya</taxon>
        <taxon>Basidiomycota</taxon>
        <taxon>Agaricomycotina</taxon>
        <taxon>Agaricomycetes</taxon>
        <taxon>Agaricomycetidae</taxon>
        <taxon>Agaricales</taxon>
        <taxon>Pleurotineae</taxon>
        <taxon>Pleurotaceae</taxon>
        <taxon>Hohenbuehelia</taxon>
    </lineage>
</organism>
<sequence length="346" mass="37268">MATFHLRPVSDSPSPSPSDDMSTTHRSAVLPRQPPPSDPGPPSATHPRLPDLDLSQSHDPSQAHPRKYPAPPTGHDLMAMFPPAPPDIFPEMRPGPTSGFFQRQERAFFAQAGKEIVRVRLEVDLPEDPHRGHHHHPNHHQHLHHPAHPHPHPHSHSHSPPKSRPAQALPPQSRPQWPPSGPATGPGAPGPAASPQSTPSLYHPAQRGGPAAAGGGSASGSGSAASSVSSRAPGQIYASAPAGPPVSAHHAGSVALRSPQQEHPHAHAHTQQRGMPPPPHAQQSAQSQSQQPQSQQQSPLSAQPKAEFPQDDQYSREDPDESWRRPMPYAERRRAGKHTRRVIVRN</sequence>
<keyword evidence="3" id="KW-1185">Reference proteome</keyword>
<feature type="compositionally biased region" description="Basic residues" evidence="1">
    <location>
        <begin position="131"/>
        <end position="161"/>
    </location>
</feature>
<dbReference type="Proteomes" id="UP001556367">
    <property type="component" value="Unassembled WGS sequence"/>
</dbReference>
<evidence type="ECO:0000313" key="2">
    <source>
        <dbReference type="EMBL" id="KAL0952668.1"/>
    </source>
</evidence>
<feature type="compositionally biased region" description="Low complexity" evidence="1">
    <location>
        <begin position="182"/>
        <end position="210"/>
    </location>
</feature>
<feature type="compositionally biased region" description="Low complexity" evidence="1">
    <location>
        <begin position="281"/>
        <end position="304"/>
    </location>
</feature>
<gene>
    <name evidence="2" type="ORF">HGRIS_006911</name>
</gene>
<reference evidence="3" key="1">
    <citation type="submission" date="2024-06" db="EMBL/GenBank/DDBJ databases">
        <title>Multi-omics analyses provide insights into the biosynthesis of the anticancer antibiotic pleurotin in Hohenbuehelia grisea.</title>
        <authorList>
            <person name="Weaver J.A."/>
            <person name="Alberti F."/>
        </authorList>
    </citation>
    <scope>NUCLEOTIDE SEQUENCE [LARGE SCALE GENOMIC DNA]</scope>
    <source>
        <strain evidence="3">T-177</strain>
    </source>
</reference>
<feature type="compositionally biased region" description="Low complexity" evidence="1">
    <location>
        <begin position="10"/>
        <end position="20"/>
    </location>
</feature>
<feature type="compositionally biased region" description="Basic residues" evidence="1">
    <location>
        <begin position="334"/>
        <end position="346"/>
    </location>
</feature>
<proteinExistence type="predicted"/>
<accession>A0ABR3JAE2</accession>
<feature type="compositionally biased region" description="Pro residues" evidence="1">
    <location>
        <begin position="32"/>
        <end position="44"/>
    </location>
</feature>
<evidence type="ECO:0000256" key="1">
    <source>
        <dbReference type="SAM" id="MobiDB-lite"/>
    </source>
</evidence>
<protein>
    <submittedName>
        <fullName evidence="2">Uncharacterized protein</fullName>
    </submittedName>
</protein>
<feature type="region of interest" description="Disordered" evidence="1">
    <location>
        <begin position="127"/>
        <end position="346"/>
    </location>
</feature>
<feature type="compositionally biased region" description="Low complexity" evidence="1">
    <location>
        <begin position="220"/>
        <end position="234"/>
    </location>
</feature>
<name>A0ABR3JAE2_9AGAR</name>
<feature type="compositionally biased region" description="Pro residues" evidence="1">
    <location>
        <begin position="172"/>
        <end position="181"/>
    </location>
</feature>
<evidence type="ECO:0000313" key="3">
    <source>
        <dbReference type="Proteomes" id="UP001556367"/>
    </source>
</evidence>